<keyword evidence="1" id="KW-1133">Transmembrane helix</keyword>
<reference evidence="3 4" key="1">
    <citation type="submission" date="2018-09" db="EMBL/GenBank/DDBJ databases">
        <title>Paenibacillus aracenensis nov. sp. isolated from a cave in southern Spain.</title>
        <authorList>
            <person name="Jurado V."/>
            <person name="Gutierrez-Patricio S."/>
            <person name="Gonzalez-Pimentel J.L."/>
            <person name="Miller A.Z."/>
            <person name="Laiz L."/>
            <person name="Saiz-Jimenez C."/>
        </authorList>
    </citation>
    <scope>NUCLEOTIDE SEQUENCE [LARGE SCALE GENOMIC DNA]</scope>
    <source>
        <strain evidence="3 4">DSM 22867</strain>
    </source>
</reference>
<evidence type="ECO:0000313" key="4">
    <source>
        <dbReference type="Proteomes" id="UP000266482"/>
    </source>
</evidence>
<feature type="domain" description="GP-PDE" evidence="2">
    <location>
        <begin position="358"/>
        <end position="586"/>
    </location>
</feature>
<dbReference type="GO" id="GO:0008081">
    <property type="term" value="F:phosphoric diester hydrolase activity"/>
    <property type="evidence" value="ECO:0007669"/>
    <property type="project" value="InterPro"/>
</dbReference>
<dbReference type="PANTHER" id="PTHR46211">
    <property type="entry name" value="GLYCEROPHOSPHORYL DIESTER PHOSPHODIESTERASE"/>
    <property type="match status" value="1"/>
</dbReference>
<gene>
    <name evidence="3" type="ORF">D3P08_01960</name>
</gene>
<dbReference type="SUPFAM" id="SSF51695">
    <property type="entry name" value="PLC-like phosphodiesterases"/>
    <property type="match status" value="1"/>
</dbReference>
<comment type="caution">
    <text evidence="3">The sequence shown here is derived from an EMBL/GenBank/DDBJ whole genome shotgun (WGS) entry which is preliminary data.</text>
</comment>
<dbReference type="OrthoDB" id="384721at2"/>
<sequence>MLKLLGRSIRDFRASYKKLLFFEYLYMLVTSFVIIPVITFIFNRVLTVVGSGRLLNGEVYQIGSTYEGVLGLLMIGLVASFALFIELCVLVIMVQQRLVGKSVAISDAVLTTLRQTPRLFGFGIVQLIFFLLVLIPFIESPLSESFYALFNVPIFLQSRVLNASAAMTIVYVLLLILLLYTVLRWIFVLHFITLEGKTITEAIRSSLILTRGRRLQLFFMLFAVNALVIGTGFGTLSLLSALPSWLDINVLLAFTNHYSLTLSTILTYMFALLIMPVNIIFLTRLFYYFGHNKGVKMTDRLNIRPSWLGRLENQAAEYMKNQRRTRLLYGAAAAIYLSLALFVGFKSNESLVYAKWSVLISAHRGDSEAVPENSLLSVTSAIEKGVQSVELDVQLTKDGVAVLHHDYSLRRMAGIPESVSDLTYDELSRLSIGQDADLADIRIPMLSEALAEAKGRIKLLLDLKPYGPGEELVREVVTLVQQFEMEQDVYIQSFDGDTLKLIRAMEPDIRIGQILYFALGDLSKLDVDFYTIEKVMLTKTFVERAHADGREVWVWTVNSERNLKEVLKFQIDGIVTDYPVLAQSLVELDL</sequence>
<accession>A0A3A1VJC2</accession>
<name>A0A3A1VJC2_9BACL</name>
<dbReference type="InterPro" id="IPR030395">
    <property type="entry name" value="GP_PDE_dom"/>
</dbReference>
<evidence type="ECO:0000313" key="3">
    <source>
        <dbReference type="EMBL" id="RIX60355.1"/>
    </source>
</evidence>
<dbReference type="PANTHER" id="PTHR46211:SF8">
    <property type="entry name" value="PHOSPHODIESTERASE"/>
    <property type="match status" value="1"/>
</dbReference>
<dbReference type="Gene3D" id="3.20.20.190">
    <property type="entry name" value="Phosphatidylinositol (PI) phosphodiesterase"/>
    <property type="match status" value="1"/>
</dbReference>
<dbReference type="CDD" id="cd08579">
    <property type="entry name" value="GDPD_memb_like"/>
    <property type="match status" value="1"/>
</dbReference>
<evidence type="ECO:0000259" key="2">
    <source>
        <dbReference type="PROSITE" id="PS51704"/>
    </source>
</evidence>
<dbReference type="RefSeq" id="WP_119597730.1">
    <property type="nucleotide sequence ID" value="NZ_QXQA01000001.1"/>
</dbReference>
<feature type="transmembrane region" description="Helical" evidence="1">
    <location>
        <begin position="21"/>
        <end position="42"/>
    </location>
</feature>
<dbReference type="Pfam" id="PF03009">
    <property type="entry name" value="GDPD"/>
    <property type="match status" value="1"/>
</dbReference>
<protein>
    <submittedName>
        <fullName evidence="3">Glycerophosphodiester phosphodiesterase</fullName>
    </submittedName>
</protein>
<keyword evidence="4" id="KW-1185">Reference proteome</keyword>
<feature type="transmembrane region" description="Helical" evidence="1">
    <location>
        <begin position="327"/>
        <end position="345"/>
    </location>
</feature>
<feature type="transmembrane region" description="Helical" evidence="1">
    <location>
        <begin position="119"/>
        <end position="138"/>
    </location>
</feature>
<feature type="transmembrane region" description="Helical" evidence="1">
    <location>
        <begin position="265"/>
        <end position="287"/>
    </location>
</feature>
<keyword evidence="1" id="KW-0812">Transmembrane</keyword>
<feature type="transmembrane region" description="Helical" evidence="1">
    <location>
        <begin position="69"/>
        <end position="92"/>
    </location>
</feature>
<evidence type="ECO:0000256" key="1">
    <source>
        <dbReference type="SAM" id="Phobius"/>
    </source>
</evidence>
<dbReference type="InterPro" id="IPR017946">
    <property type="entry name" value="PLC-like_Pdiesterase_TIM-brl"/>
</dbReference>
<dbReference type="Pfam" id="PF10110">
    <property type="entry name" value="GPDPase_memb"/>
    <property type="match status" value="1"/>
</dbReference>
<feature type="transmembrane region" description="Helical" evidence="1">
    <location>
        <begin position="169"/>
        <end position="194"/>
    </location>
</feature>
<dbReference type="PROSITE" id="PS51704">
    <property type="entry name" value="GP_PDE"/>
    <property type="match status" value="1"/>
</dbReference>
<dbReference type="EMBL" id="QXQA01000001">
    <property type="protein sequence ID" value="RIX60355.1"/>
    <property type="molecule type" value="Genomic_DNA"/>
</dbReference>
<dbReference type="InterPro" id="IPR018476">
    <property type="entry name" value="GlyceroP-diester-Pdiesterase_M"/>
</dbReference>
<organism evidence="3 4">
    <name type="scientific">Paenibacillus nanensis</name>
    <dbReference type="NCBI Taxonomy" id="393251"/>
    <lineage>
        <taxon>Bacteria</taxon>
        <taxon>Bacillati</taxon>
        <taxon>Bacillota</taxon>
        <taxon>Bacilli</taxon>
        <taxon>Bacillales</taxon>
        <taxon>Paenibacillaceae</taxon>
        <taxon>Paenibacillus</taxon>
    </lineage>
</organism>
<dbReference type="Proteomes" id="UP000266482">
    <property type="component" value="Unassembled WGS sequence"/>
</dbReference>
<dbReference type="AlphaFoldDB" id="A0A3A1VJC2"/>
<dbReference type="GO" id="GO:0006629">
    <property type="term" value="P:lipid metabolic process"/>
    <property type="evidence" value="ECO:0007669"/>
    <property type="project" value="InterPro"/>
</dbReference>
<proteinExistence type="predicted"/>
<feature type="transmembrane region" description="Helical" evidence="1">
    <location>
        <begin position="215"/>
        <end position="245"/>
    </location>
</feature>
<keyword evidence="1" id="KW-0472">Membrane</keyword>